<dbReference type="InterPro" id="IPR036770">
    <property type="entry name" value="Ankyrin_rpt-contain_sf"/>
</dbReference>
<dbReference type="PANTHER" id="PTHR46224">
    <property type="entry name" value="ANKYRIN REPEAT FAMILY PROTEIN"/>
    <property type="match status" value="1"/>
</dbReference>
<comment type="caution">
    <text evidence="3">The sequence shown here is derived from an EMBL/GenBank/DDBJ whole genome shotgun (WGS) entry which is preliminary data.</text>
</comment>
<dbReference type="PROSITE" id="PS50088">
    <property type="entry name" value="ANK_REPEAT"/>
    <property type="match status" value="1"/>
</dbReference>
<sequence>MVKHIKESLVAASKQDVSKAKEVGQTFMSRIARQEPVPLVELHLFPGSAWAVNSTWRALLVPRVRELFGKTFFLCRPEVEIQEPGWTPCVAELPFEPLPTRLLHLMHRWSPAIDPLRSTPHRLVLTAEVLLLLVTALAVWQLLRSPLQLLQTGWEQYMAPTLSPRKEKLLQEELPKRYTLTQHAYLYKTAGGEVEAVQPLDACHDVTILEMTEASRERRNLFAHLEHLLLHRNESAVWGRVEDPAGWVVLVNEADNLRVIAAGEVPGSMPFGANAILLVPVPSLFRRLLVLAAAHASVQWFLLDRLAKMFQIAEIMVISFCVFAIHVVVLWQMEFTNVEALRFEQVLATEQKLLRLKAPRHATACLSIALVVLFAAFVAGILRRHADLTETLLCMVSLLTAIVLHVLDFRASAAGLDQWRSPQLQATEFTSFSSKGFQSVDDGPDAAGGDMSRGRNLRKHFVRWLCCALSSVGAIILVLIVLDGLQMRGELLAYGMNRGFLMTPPHSEAFTNTLLLHKSVDSLSFTFEAGPFTSLVKLRLEHPLMAPDHPAAQPVTIFDSAPEQGAQGGEYSLPLPAGPLYGRLIVEASSPLHPKPTQYVLHLLRITEAVTLSVQASINPSHFEERRAGKPAIFNEERRWLYQRGNPTWYVPDLDVRGDSNIRLRYLPVVLAPLMVFEREGGHQADINGMSMIAMNCHCGPEVPGFGNSCAVEERSMVHVLDFQVCIFQRIVKEKVVVAERPGSIPSNSSKLVQWLLDVNISGKSAVLQLNGLRASSSAVWPLQRPMEPQTEGSDLVITTTFETLIPTESLLTEVTQLALASTQDMTDAEMLAVPLSFVSHAPPIQLSIGVSHGFFLPEPLESEERNDFAACCLGDLTPVTAHIRDKRFMVAEAEISRGHGCDRQGIVKQKLFTAVRIRDQSCEPYCSLYRPRADTFDVSVTLSVARCFEQAIDLDDLAAFRNISQSMSTSRQAVFEACGTLQKAVQQNRTLIASEMLTSLGADPNGGSQGLETPLQVAAEAGNLPAMKLLLEEKATVDFNGPNNRTALFSAASNCQAQAVRYLLNWHSDPNQLALPDAGAKCKVTPLLALFGDSRSQHCKGNELNSVLEQLVQAHASLSVLADHDCSMVQTALVMALDKQDKQDLAVVKKLLELKANPNQAGRSSSNELVMPFAFEFFNPLWNGAPVAEFSRVAKLLHQYKADVDASLYPAYLTTPLMAASEACRVDLVQILLGLNADTTVQNPDKQTAMDLACQDGGTDADIEKLRSVLGNVTGRK</sequence>
<dbReference type="Proteomes" id="UP000604046">
    <property type="component" value="Unassembled WGS sequence"/>
</dbReference>
<dbReference type="InterPro" id="IPR002110">
    <property type="entry name" value="Ankyrin_rpt"/>
</dbReference>
<dbReference type="AlphaFoldDB" id="A0A812NEH8"/>
<accession>A0A812NEH8</accession>
<feature type="transmembrane region" description="Helical" evidence="2">
    <location>
        <begin position="309"/>
        <end position="331"/>
    </location>
</feature>
<evidence type="ECO:0000313" key="3">
    <source>
        <dbReference type="EMBL" id="CAE7309121.1"/>
    </source>
</evidence>
<dbReference type="PANTHER" id="PTHR46224:SF6">
    <property type="entry name" value="ANKYRIN REPEAT FAMILY PROTEIN"/>
    <property type="match status" value="1"/>
</dbReference>
<dbReference type="Pfam" id="PF12796">
    <property type="entry name" value="Ank_2"/>
    <property type="match status" value="1"/>
</dbReference>
<dbReference type="InterPro" id="IPR051616">
    <property type="entry name" value="Cul2-RING_E3_ligase_SR"/>
</dbReference>
<evidence type="ECO:0000256" key="2">
    <source>
        <dbReference type="SAM" id="Phobius"/>
    </source>
</evidence>
<dbReference type="EMBL" id="CAJNDS010002078">
    <property type="protein sequence ID" value="CAE7309121.1"/>
    <property type="molecule type" value="Genomic_DNA"/>
</dbReference>
<proteinExistence type="predicted"/>
<evidence type="ECO:0000256" key="1">
    <source>
        <dbReference type="PROSITE-ProRule" id="PRU00023"/>
    </source>
</evidence>
<keyword evidence="4" id="KW-1185">Reference proteome</keyword>
<dbReference type="SUPFAM" id="SSF48403">
    <property type="entry name" value="Ankyrin repeat"/>
    <property type="match status" value="1"/>
</dbReference>
<feature type="transmembrane region" description="Helical" evidence="2">
    <location>
        <begin position="461"/>
        <end position="482"/>
    </location>
</feature>
<name>A0A812NEH8_9DINO</name>
<gene>
    <name evidence="3" type="primary">ANK1</name>
    <name evidence="3" type="ORF">SNAT2548_LOCUS16236</name>
</gene>
<keyword evidence="2" id="KW-0472">Membrane</keyword>
<feature type="repeat" description="ANK" evidence="1">
    <location>
        <begin position="1011"/>
        <end position="1043"/>
    </location>
</feature>
<dbReference type="OrthoDB" id="1585644at2759"/>
<feature type="transmembrane region" description="Helical" evidence="2">
    <location>
        <begin position="388"/>
        <end position="407"/>
    </location>
</feature>
<reference evidence="3" key="1">
    <citation type="submission" date="2021-02" db="EMBL/GenBank/DDBJ databases">
        <authorList>
            <person name="Dougan E. K."/>
            <person name="Rhodes N."/>
            <person name="Thang M."/>
            <person name="Chan C."/>
        </authorList>
    </citation>
    <scope>NUCLEOTIDE SEQUENCE</scope>
</reference>
<evidence type="ECO:0000313" key="4">
    <source>
        <dbReference type="Proteomes" id="UP000604046"/>
    </source>
</evidence>
<protein>
    <submittedName>
        <fullName evidence="3">ANK1 protein</fullName>
    </submittedName>
</protein>
<organism evidence="3 4">
    <name type="scientific">Symbiodinium natans</name>
    <dbReference type="NCBI Taxonomy" id="878477"/>
    <lineage>
        <taxon>Eukaryota</taxon>
        <taxon>Sar</taxon>
        <taxon>Alveolata</taxon>
        <taxon>Dinophyceae</taxon>
        <taxon>Suessiales</taxon>
        <taxon>Symbiodiniaceae</taxon>
        <taxon>Symbiodinium</taxon>
    </lineage>
</organism>
<keyword evidence="2" id="KW-1133">Transmembrane helix</keyword>
<feature type="transmembrane region" description="Helical" evidence="2">
    <location>
        <begin position="362"/>
        <end position="382"/>
    </location>
</feature>
<keyword evidence="1" id="KW-0040">ANK repeat</keyword>
<dbReference type="SMART" id="SM00248">
    <property type="entry name" value="ANK"/>
    <property type="match status" value="4"/>
</dbReference>
<keyword evidence="2" id="KW-0812">Transmembrane</keyword>
<dbReference type="Gene3D" id="1.25.40.20">
    <property type="entry name" value="Ankyrin repeat-containing domain"/>
    <property type="match status" value="2"/>
</dbReference>